<gene>
    <name evidence="1" type="ORF">BU16DRAFT_554095</name>
</gene>
<keyword evidence="2" id="KW-1185">Reference proteome</keyword>
<dbReference type="EMBL" id="MU004181">
    <property type="protein sequence ID" value="KAF2502032.1"/>
    <property type="molecule type" value="Genomic_DNA"/>
</dbReference>
<proteinExistence type="predicted"/>
<organism evidence="1 2">
    <name type="scientific">Lophium mytilinum</name>
    <dbReference type="NCBI Taxonomy" id="390894"/>
    <lineage>
        <taxon>Eukaryota</taxon>
        <taxon>Fungi</taxon>
        <taxon>Dikarya</taxon>
        <taxon>Ascomycota</taxon>
        <taxon>Pezizomycotina</taxon>
        <taxon>Dothideomycetes</taxon>
        <taxon>Pleosporomycetidae</taxon>
        <taxon>Mytilinidiales</taxon>
        <taxon>Mytilinidiaceae</taxon>
        <taxon>Lophium</taxon>
    </lineage>
</organism>
<dbReference type="AlphaFoldDB" id="A0A6A6RCC4"/>
<name>A0A6A6RCC4_9PEZI</name>
<reference evidence="1" key="1">
    <citation type="journal article" date="2020" name="Stud. Mycol.">
        <title>101 Dothideomycetes genomes: a test case for predicting lifestyles and emergence of pathogens.</title>
        <authorList>
            <person name="Haridas S."/>
            <person name="Albert R."/>
            <person name="Binder M."/>
            <person name="Bloem J."/>
            <person name="Labutti K."/>
            <person name="Salamov A."/>
            <person name="Andreopoulos B."/>
            <person name="Baker S."/>
            <person name="Barry K."/>
            <person name="Bills G."/>
            <person name="Bluhm B."/>
            <person name="Cannon C."/>
            <person name="Castanera R."/>
            <person name="Culley D."/>
            <person name="Daum C."/>
            <person name="Ezra D."/>
            <person name="Gonzalez J."/>
            <person name="Henrissat B."/>
            <person name="Kuo A."/>
            <person name="Liang C."/>
            <person name="Lipzen A."/>
            <person name="Lutzoni F."/>
            <person name="Magnuson J."/>
            <person name="Mondo S."/>
            <person name="Nolan M."/>
            <person name="Ohm R."/>
            <person name="Pangilinan J."/>
            <person name="Park H.-J."/>
            <person name="Ramirez L."/>
            <person name="Alfaro M."/>
            <person name="Sun H."/>
            <person name="Tritt A."/>
            <person name="Yoshinaga Y."/>
            <person name="Zwiers L.-H."/>
            <person name="Turgeon B."/>
            <person name="Goodwin S."/>
            <person name="Spatafora J."/>
            <person name="Crous P."/>
            <person name="Grigoriev I."/>
        </authorList>
    </citation>
    <scope>NUCLEOTIDE SEQUENCE</scope>
    <source>
        <strain evidence="1">CBS 269.34</strain>
    </source>
</reference>
<evidence type="ECO:0000313" key="2">
    <source>
        <dbReference type="Proteomes" id="UP000799750"/>
    </source>
</evidence>
<accession>A0A6A6RCC4</accession>
<evidence type="ECO:0000313" key="1">
    <source>
        <dbReference type="EMBL" id="KAF2502032.1"/>
    </source>
</evidence>
<sequence length="140" mass="15845">MSWRMRRRLKDLRIRSTLTTRSLPKPLLQRLTLVGTCLQAAIHLIPSQRRRTPFLGHESSTGVSTMAPGFVNVVTSKMLENQRKDFRAVNDSVKECKPTESCIRNPQMIRASTAVIFLSKNIKSLLDQIVSGGSFLYARD</sequence>
<dbReference type="Proteomes" id="UP000799750">
    <property type="component" value="Unassembled WGS sequence"/>
</dbReference>
<protein>
    <submittedName>
        <fullName evidence="1">Uncharacterized protein</fullName>
    </submittedName>
</protein>